<feature type="chain" id="PRO_5001605596" evidence="1">
    <location>
        <begin position="41"/>
        <end position="160"/>
    </location>
</feature>
<reference evidence="2" key="1">
    <citation type="submission" date="2014-05" db="EMBL/GenBank/DDBJ databases">
        <title>The transcriptome of the halophilic microalga Tetraselmis sp. GSL018 isolated from the Great Salt Lake, Utah.</title>
        <authorList>
            <person name="Jinkerson R.E."/>
            <person name="D'Adamo S."/>
            <person name="Posewitz M.C."/>
        </authorList>
    </citation>
    <scope>NUCLEOTIDE SEQUENCE</scope>
    <source>
        <strain evidence="2">GSL018</strain>
    </source>
</reference>
<dbReference type="EMBL" id="GBEZ01016362">
    <property type="protein sequence ID" value="JAC69880.1"/>
    <property type="molecule type" value="Transcribed_RNA"/>
</dbReference>
<organism evidence="2">
    <name type="scientific">Tetraselmis sp. GSL018</name>
    <dbReference type="NCBI Taxonomy" id="582737"/>
    <lineage>
        <taxon>Eukaryota</taxon>
        <taxon>Viridiplantae</taxon>
        <taxon>Chlorophyta</taxon>
        <taxon>core chlorophytes</taxon>
        <taxon>Chlorodendrophyceae</taxon>
        <taxon>Chlorodendrales</taxon>
        <taxon>Chlorodendraceae</taxon>
        <taxon>Tetraselmis</taxon>
    </lineage>
</organism>
<evidence type="ECO:0000313" key="2">
    <source>
        <dbReference type="EMBL" id="JAC69880.1"/>
    </source>
</evidence>
<keyword evidence="1" id="KW-0732">Signal</keyword>
<evidence type="ECO:0000256" key="1">
    <source>
        <dbReference type="SAM" id="SignalP"/>
    </source>
</evidence>
<protein>
    <submittedName>
        <fullName evidence="2">Uncharacterized protein</fullName>
    </submittedName>
</protein>
<name>A0A061RGR7_9CHLO</name>
<feature type="signal peptide" evidence="1">
    <location>
        <begin position="1"/>
        <end position="40"/>
    </location>
</feature>
<dbReference type="AlphaFoldDB" id="A0A061RGR7"/>
<gene>
    <name evidence="2" type="ORF">TSPGSL018_5342</name>
</gene>
<sequence length="160" mass="17842">MTGVKHHRQENRFRNRNNLMFQFSASVLLIFLIVDSNTESIESGLDKVAPSGVSLDGEPVSDTRAQEVAQFAIGELRGVCRYCDDAYRAGYEAMTLKQLWSAEAKNLTVLRGRMFILNVTLQTPVPVKGRSEDSMVLAVFQMEDGAYAAVSTQRSPFMDN</sequence>
<proteinExistence type="predicted"/>
<accession>A0A061RGR7</accession>